<evidence type="ECO:0000259" key="3">
    <source>
        <dbReference type="PROSITE" id="PS50020"/>
    </source>
</evidence>
<feature type="compositionally biased region" description="Polar residues" evidence="2">
    <location>
        <begin position="306"/>
        <end position="318"/>
    </location>
</feature>
<dbReference type="SUPFAM" id="SSF54768">
    <property type="entry name" value="dsRNA-binding domain-like"/>
    <property type="match status" value="1"/>
</dbReference>
<dbReference type="EMBL" id="CANTFL010000272">
    <property type="protein sequence ID" value="CAI5720270.1"/>
    <property type="molecule type" value="Genomic_DNA"/>
</dbReference>
<feature type="compositionally biased region" description="Low complexity" evidence="2">
    <location>
        <begin position="57"/>
        <end position="67"/>
    </location>
</feature>
<evidence type="ECO:0000313" key="6">
    <source>
        <dbReference type="Proteomes" id="UP001162031"/>
    </source>
</evidence>
<reference evidence="5" key="1">
    <citation type="submission" date="2022-12" db="EMBL/GenBank/DDBJ databases">
        <authorList>
            <person name="Webb A."/>
        </authorList>
    </citation>
    <scope>NUCLEOTIDE SEQUENCE</scope>
    <source>
        <strain evidence="5">Hp1</strain>
    </source>
</reference>
<evidence type="ECO:0000259" key="4">
    <source>
        <dbReference type="PROSITE" id="PS50137"/>
    </source>
</evidence>
<feature type="region of interest" description="Disordered" evidence="2">
    <location>
        <begin position="36"/>
        <end position="68"/>
    </location>
</feature>
<gene>
    <name evidence="5" type="ORF">HBR001_LOCUS2352</name>
</gene>
<evidence type="ECO:0000256" key="1">
    <source>
        <dbReference type="PROSITE-ProRule" id="PRU00266"/>
    </source>
</evidence>
<dbReference type="Gene3D" id="3.30.160.20">
    <property type="match status" value="1"/>
</dbReference>
<dbReference type="Gene3D" id="2.20.70.10">
    <property type="match status" value="1"/>
</dbReference>
<keyword evidence="1" id="KW-0694">RNA-binding</keyword>
<protein>
    <recommendedName>
        <fullName evidence="7">WW domain-containing protein</fullName>
    </recommendedName>
</protein>
<dbReference type="GO" id="GO:0070878">
    <property type="term" value="F:primary miRNA binding"/>
    <property type="evidence" value="ECO:0007669"/>
    <property type="project" value="TreeGrafter"/>
</dbReference>
<dbReference type="InterPro" id="IPR036020">
    <property type="entry name" value="WW_dom_sf"/>
</dbReference>
<dbReference type="CDD" id="cd00048">
    <property type="entry name" value="DSRM_SF"/>
    <property type="match status" value="1"/>
</dbReference>
<dbReference type="PANTHER" id="PTHR13482:SF3">
    <property type="entry name" value="MICROPROCESSOR COMPLEX SUBUNIT DGCR8"/>
    <property type="match status" value="1"/>
</dbReference>
<dbReference type="GO" id="GO:0031053">
    <property type="term" value="P:primary miRNA processing"/>
    <property type="evidence" value="ECO:0007669"/>
    <property type="project" value="InterPro"/>
</dbReference>
<dbReference type="GO" id="GO:0003725">
    <property type="term" value="F:double-stranded RNA binding"/>
    <property type="evidence" value="ECO:0007669"/>
    <property type="project" value="TreeGrafter"/>
</dbReference>
<comment type="caution">
    <text evidence="5">The sequence shown here is derived from an EMBL/GenBank/DDBJ whole genome shotgun (WGS) entry which is preliminary data.</text>
</comment>
<name>A0AAV0TGX2_HYABA</name>
<evidence type="ECO:0008006" key="7">
    <source>
        <dbReference type="Google" id="ProtNLM"/>
    </source>
</evidence>
<feature type="region of interest" description="Disordered" evidence="2">
    <location>
        <begin position="433"/>
        <end position="455"/>
    </location>
</feature>
<dbReference type="InterPro" id="IPR001202">
    <property type="entry name" value="WW_dom"/>
</dbReference>
<dbReference type="SMART" id="SM00358">
    <property type="entry name" value="DSRM"/>
    <property type="match status" value="1"/>
</dbReference>
<dbReference type="Proteomes" id="UP001162031">
    <property type="component" value="Unassembled WGS sequence"/>
</dbReference>
<feature type="domain" description="DRBM" evidence="4">
    <location>
        <begin position="214"/>
        <end position="281"/>
    </location>
</feature>
<sequence>MENLRGDTEYHLAHELVSAAGLMQLGSATATAHAADTVGTTPDASDRTRAVDHNDSHTSTTSAVSATGNAPLPLGWHRIAHGSGLPCYVHDRTGAVSWTRPYTLDVGGRGVLSQSELHRLVQQHVPPLGLFAPASAVAAPRQTKMSVAAYSAASSIVTHDEGTAHQSKKRKLDAAITEQNGSDTQSSMTLDEFKLLSIDDPRVLQACLELSVKTPAQVLQEYQNRNRGVSINYNAVPVEDNGVKLFKTIVSAGGKVAEGVASTKKTSKQLGAQQLLAILHERTARRYHQVAEMYKSSLKGQPAVTEPSTYGQATSSEQKSGRRNGDPRYRPGNGTSNLVQYARRPSPNQENAANGVNRNFEMIRRGTVPSHCGPSDQQVVQHARYQGGLTVGGGWQEDAGVDDAGPERVVVYLTTPAESARTYGDGQHYRNVQDDAHASGSYPSTSHFSHPNVPGVYAQQYGSSYRDVQSLAGNRSCGSVRTLDHSNPSIDRAAVNLRTQRHTSPSEM</sequence>
<feature type="region of interest" description="Disordered" evidence="2">
    <location>
        <begin position="296"/>
        <end position="355"/>
    </location>
</feature>
<dbReference type="PROSITE" id="PS50020">
    <property type="entry name" value="WW_DOMAIN_2"/>
    <property type="match status" value="1"/>
</dbReference>
<feature type="domain" description="WW" evidence="3">
    <location>
        <begin position="70"/>
        <end position="103"/>
    </location>
</feature>
<dbReference type="AlphaFoldDB" id="A0AAV0TGX2"/>
<dbReference type="GO" id="GO:0070877">
    <property type="term" value="C:microprocessor complex"/>
    <property type="evidence" value="ECO:0007669"/>
    <property type="project" value="InterPro"/>
</dbReference>
<proteinExistence type="predicted"/>
<dbReference type="SMART" id="SM00456">
    <property type="entry name" value="WW"/>
    <property type="match status" value="1"/>
</dbReference>
<dbReference type="GO" id="GO:0020037">
    <property type="term" value="F:heme binding"/>
    <property type="evidence" value="ECO:0007669"/>
    <property type="project" value="InterPro"/>
</dbReference>
<feature type="compositionally biased region" description="Basic and acidic residues" evidence="2">
    <location>
        <begin position="44"/>
        <end position="56"/>
    </location>
</feature>
<dbReference type="PANTHER" id="PTHR13482">
    <property type="entry name" value="MICRORNA PROCESSOR COMPLEX SUBUNIT DGCR8"/>
    <property type="match status" value="1"/>
</dbReference>
<organism evidence="5 6">
    <name type="scientific">Hyaloperonospora brassicae</name>
    <name type="common">Brassica downy mildew</name>
    <name type="synonym">Peronospora brassicae</name>
    <dbReference type="NCBI Taxonomy" id="162125"/>
    <lineage>
        <taxon>Eukaryota</taxon>
        <taxon>Sar</taxon>
        <taxon>Stramenopiles</taxon>
        <taxon>Oomycota</taxon>
        <taxon>Peronosporomycetes</taxon>
        <taxon>Peronosporales</taxon>
        <taxon>Peronosporaceae</taxon>
        <taxon>Hyaloperonospora</taxon>
    </lineage>
</organism>
<dbReference type="InterPro" id="IPR040375">
    <property type="entry name" value="DGCR8"/>
</dbReference>
<dbReference type="SUPFAM" id="SSF51045">
    <property type="entry name" value="WW domain"/>
    <property type="match status" value="1"/>
</dbReference>
<dbReference type="PROSITE" id="PS50137">
    <property type="entry name" value="DS_RBD"/>
    <property type="match status" value="1"/>
</dbReference>
<feature type="compositionally biased region" description="Polar residues" evidence="2">
    <location>
        <begin position="346"/>
        <end position="355"/>
    </location>
</feature>
<feature type="compositionally biased region" description="Basic and acidic residues" evidence="2">
    <location>
        <begin position="319"/>
        <end position="329"/>
    </location>
</feature>
<evidence type="ECO:0000256" key="2">
    <source>
        <dbReference type="SAM" id="MobiDB-lite"/>
    </source>
</evidence>
<dbReference type="InterPro" id="IPR014720">
    <property type="entry name" value="dsRBD_dom"/>
</dbReference>
<evidence type="ECO:0000313" key="5">
    <source>
        <dbReference type="EMBL" id="CAI5720270.1"/>
    </source>
</evidence>
<keyword evidence="6" id="KW-1185">Reference proteome</keyword>
<dbReference type="GO" id="GO:0042802">
    <property type="term" value="F:identical protein binding"/>
    <property type="evidence" value="ECO:0007669"/>
    <property type="project" value="InterPro"/>
</dbReference>
<dbReference type="FunFam" id="2.20.70.10:FF:000087">
    <property type="entry name" value="PArtner of DroSHa (DRSH-1 interactor)"/>
    <property type="match status" value="1"/>
</dbReference>
<accession>A0AAV0TGX2</accession>
<dbReference type="FunFam" id="3.30.160.20:FF:000205">
    <property type="entry name" value="Uncharacterized protein"/>
    <property type="match status" value="1"/>
</dbReference>
<dbReference type="Pfam" id="PF00035">
    <property type="entry name" value="dsrm"/>
    <property type="match status" value="1"/>
</dbReference>